<dbReference type="EMBL" id="JAAOLE020000001">
    <property type="protein sequence ID" value="NVI48134.1"/>
    <property type="molecule type" value="Genomic_DNA"/>
</dbReference>
<dbReference type="InterPro" id="IPR025474">
    <property type="entry name" value="DUF4325"/>
</dbReference>
<dbReference type="AlphaFoldDB" id="A0A974A589"/>
<accession>A0A974A589</accession>
<organism evidence="2">
    <name type="scientific">Bradyrhizobium septentrionale</name>
    <dbReference type="NCBI Taxonomy" id="1404411"/>
    <lineage>
        <taxon>Bacteria</taxon>
        <taxon>Pseudomonadati</taxon>
        <taxon>Pseudomonadota</taxon>
        <taxon>Alphaproteobacteria</taxon>
        <taxon>Hyphomicrobiales</taxon>
        <taxon>Nitrobacteraceae</taxon>
        <taxon>Bradyrhizobium</taxon>
    </lineage>
</organism>
<name>A0A974A589_9BRAD</name>
<gene>
    <name evidence="2" type="ORF">HAP48_035405</name>
</gene>
<sequence>MVMEMRERIVVARTSGRADTAEQGSRLYDALCNALARRDVIVELDFQSITTATSSFANLAFVQLLTRWPLAELKHRLRVVNSTRQINEMIKSRLEREGNSGKAVA</sequence>
<evidence type="ECO:0000313" key="2">
    <source>
        <dbReference type="EMBL" id="NVI48134.1"/>
    </source>
</evidence>
<protein>
    <submittedName>
        <fullName evidence="2">STAS-like domain-containing protein</fullName>
    </submittedName>
</protein>
<dbReference type="RefSeq" id="WP_051346860.1">
    <property type="nucleotide sequence ID" value="NZ_CP088285.1"/>
</dbReference>
<feature type="domain" description="DUF4325" evidence="1">
    <location>
        <begin position="23"/>
        <end position="83"/>
    </location>
</feature>
<comment type="caution">
    <text evidence="2">The sequence shown here is derived from an EMBL/GenBank/DDBJ whole genome shotgun (WGS) entry which is preliminary data.</text>
</comment>
<reference evidence="2" key="1">
    <citation type="submission" date="2020-06" db="EMBL/GenBank/DDBJ databases">
        <title>Whole Genome Sequence of Bradyrhizobium sp. Strain 1S1.</title>
        <authorList>
            <person name="Bromfield E.S.P."/>
            <person name="Cloutier S."/>
        </authorList>
    </citation>
    <scope>NUCLEOTIDE SEQUENCE [LARGE SCALE GENOMIC DNA]</scope>
    <source>
        <strain evidence="2">1S1</strain>
    </source>
</reference>
<proteinExistence type="predicted"/>
<evidence type="ECO:0000259" key="1">
    <source>
        <dbReference type="Pfam" id="PF14213"/>
    </source>
</evidence>
<dbReference type="Pfam" id="PF14213">
    <property type="entry name" value="DUF4325"/>
    <property type="match status" value="1"/>
</dbReference>